<accession>A0AA90N962</accession>
<evidence type="ECO:0000313" key="4">
    <source>
        <dbReference type="Proteomes" id="UP001178281"/>
    </source>
</evidence>
<dbReference type="InterPro" id="IPR049450">
    <property type="entry name" value="ACOT8-like_C"/>
</dbReference>
<comment type="caution">
    <text evidence="3">The sequence shown here is derived from an EMBL/GenBank/DDBJ whole genome shotgun (WGS) entry which is preliminary data.</text>
</comment>
<dbReference type="InterPro" id="IPR042171">
    <property type="entry name" value="Acyl-CoA_hotdog"/>
</dbReference>
<proteinExistence type="predicted"/>
<evidence type="ECO:0000259" key="2">
    <source>
        <dbReference type="Pfam" id="PF20789"/>
    </source>
</evidence>
<dbReference type="Proteomes" id="UP001178281">
    <property type="component" value="Unassembled WGS sequence"/>
</dbReference>
<dbReference type="InterPro" id="IPR049449">
    <property type="entry name" value="TesB_ACOT8-like_N"/>
</dbReference>
<name>A0AA90N962_9ACTN</name>
<organism evidence="3 4">
    <name type="scientific">Tsukamurella strandjordii</name>
    <dbReference type="NCBI Taxonomy" id="147577"/>
    <lineage>
        <taxon>Bacteria</taxon>
        <taxon>Bacillati</taxon>
        <taxon>Actinomycetota</taxon>
        <taxon>Actinomycetes</taxon>
        <taxon>Mycobacteriales</taxon>
        <taxon>Tsukamurellaceae</taxon>
        <taxon>Tsukamurella</taxon>
    </lineage>
</organism>
<evidence type="ECO:0000313" key="3">
    <source>
        <dbReference type="EMBL" id="MDP0397951.1"/>
    </source>
</evidence>
<dbReference type="Pfam" id="PF20789">
    <property type="entry name" value="4HBT_3C"/>
    <property type="match status" value="1"/>
</dbReference>
<feature type="domain" description="Acyl-CoA thioesterase-like C-terminal" evidence="2">
    <location>
        <begin position="126"/>
        <end position="263"/>
    </location>
</feature>
<keyword evidence="4" id="KW-1185">Reference proteome</keyword>
<evidence type="ECO:0000259" key="1">
    <source>
        <dbReference type="Pfam" id="PF13622"/>
    </source>
</evidence>
<dbReference type="AlphaFoldDB" id="A0AA90N962"/>
<dbReference type="InterPro" id="IPR029069">
    <property type="entry name" value="HotDog_dom_sf"/>
</dbReference>
<dbReference type="SUPFAM" id="SSF54637">
    <property type="entry name" value="Thioesterase/thiol ester dehydrase-isomerase"/>
    <property type="match status" value="2"/>
</dbReference>
<dbReference type="Gene3D" id="2.40.160.210">
    <property type="entry name" value="Acyl-CoA thioesterase, double hotdog domain"/>
    <property type="match status" value="1"/>
</dbReference>
<dbReference type="RefSeq" id="WP_305110990.1">
    <property type="nucleotide sequence ID" value="NZ_BAAAII010000013.1"/>
</dbReference>
<feature type="domain" description="Acyl-CoA thioesterase-like N-terminal HotDog" evidence="1">
    <location>
        <begin position="27"/>
        <end position="107"/>
    </location>
</feature>
<protein>
    <submittedName>
        <fullName evidence="3">Thioesterase family protein</fullName>
    </submittedName>
</protein>
<sequence length="269" mass="29547">MTHVFDEATAVEQVSPGVFRAHTHPAYNNMVGPFGGITAATVVTALQHHPQAQGDPLSMTLNYAAPIAEGAWEIAVTVLRTNRTNQHFTFLISQNDGPVASGTAVFGTRRDTWSDTEYDFPSVGAPEDYAEQEFPEFIAWPRNYEKRFVEGGLNDITGPQPSSTTTLWLRDRPGRDLDYPALASIADAFFPRVFLRRGTYLPAGTISLTTYFHATAAELAEQGDDYLLGTASAARFGHGHFDQYGQVWGRAGTLLATTHQLVYYKDPQG</sequence>
<dbReference type="Pfam" id="PF13622">
    <property type="entry name" value="4HBT_3"/>
    <property type="match status" value="1"/>
</dbReference>
<gene>
    <name evidence="3" type="ORF">Q7X28_08435</name>
</gene>
<reference evidence="3" key="1">
    <citation type="submission" date="2023-08" db="EMBL/GenBank/DDBJ databases">
        <title>The draft genome of Tsukamurella strandjordii strain 050030.</title>
        <authorList>
            <person name="Zhao F."/>
            <person name="Feng Y."/>
            <person name="Zong Z."/>
        </authorList>
    </citation>
    <scope>NUCLEOTIDE SEQUENCE</scope>
    <source>
        <strain evidence="3">050030</strain>
    </source>
</reference>
<dbReference type="EMBL" id="JAUTIX010000003">
    <property type="protein sequence ID" value="MDP0397951.1"/>
    <property type="molecule type" value="Genomic_DNA"/>
</dbReference>